<evidence type="ECO:0000256" key="9">
    <source>
        <dbReference type="ARBA" id="ARBA00047715"/>
    </source>
</evidence>
<dbReference type="CDD" id="cd06454">
    <property type="entry name" value="KBL_like"/>
    <property type="match status" value="1"/>
</dbReference>
<dbReference type="GO" id="GO:0009102">
    <property type="term" value="P:biotin biosynthetic process"/>
    <property type="evidence" value="ECO:0007669"/>
    <property type="project" value="UniProtKB-UniRule"/>
</dbReference>
<dbReference type="EC" id="2.3.1.47" evidence="11"/>
<evidence type="ECO:0000256" key="5">
    <source>
        <dbReference type="ARBA" id="ARBA00011738"/>
    </source>
</evidence>
<organism evidence="13 14">
    <name type="scientific">Tengunoibacter tsumagoiensis</name>
    <dbReference type="NCBI Taxonomy" id="2014871"/>
    <lineage>
        <taxon>Bacteria</taxon>
        <taxon>Bacillati</taxon>
        <taxon>Chloroflexota</taxon>
        <taxon>Ktedonobacteria</taxon>
        <taxon>Ktedonobacterales</taxon>
        <taxon>Dictyobacteraceae</taxon>
        <taxon>Tengunoibacter</taxon>
    </lineage>
</organism>
<dbReference type="PANTHER" id="PTHR13693">
    <property type="entry name" value="CLASS II AMINOTRANSFERASE/8-AMINO-7-OXONONANOATE SYNTHASE"/>
    <property type="match status" value="1"/>
</dbReference>
<dbReference type="InterPro" id="IPR015422">
    <property type="entry name" value="PyrdxlP-dep_Trfase_small"/>
</dbReference>
<evidence type="ECO:0000313" key="14">
    <source>
        <dbReference type="Proteomes" id="UP000287352"/>
    </source>
</evidence>
<name>A0A402A7S1_9CHLR</name>
<dbReference type="UniPathway" id="UPA00078"/>
<dbReference type="Proteomes" id="UP000287352">
    <property type="component" value="Unassembled WGS sequence"/>
</dbReference>
<reference evidence="14" key="1">
    <citation type="submission" date="2018-12" db="EMBL/GenBank/DDBJ databases">
        <title>Tengunoibacter tsumagoiensis gen. nov., sp. nov., Dictyobacter kobayashii sp. nov., D. alpinus sp. nov., and D. joshuensis sp. nov. and description of Dictyobacteraceae fam. nov. within the order Ktedonobacterales isolated from Tengu-no-mugimeshi.</title>
        <authorList>
            <person name="Wang C.M."/>
            <person name="Zheng Y."/>
            <person name="Sakai Y."/>
            <person name="Toyoda A."/>
            <person name="Minakuchi Y."/>
            <person name="Abe K."/>
            <person name="Yokota A."/>
            <person name="Yabe S."/>
        </authorList>
    </citation>
    <scope>NUCLEOTIDE SEQUENCE [LARGE SCALE GENOMIC DNA]</scope>
    <source>
        <strain evidence="14">Uno3</strain>
    </source>
</reference>
<evidence type="ECO:0000256" key="6">
    <source>
        <dbReference type="ARBA" id="ARBA00022679"/>
    </source>
</evidence>
<dbReference type="NCBIfam" id="TIGR00858">
    <property type="entry name" value="bioF"/>
    <property type="match status" value="1"/>
</dbReference>
<evidence type="ECO:0000256" key="3">
    <source>
        <dbReference type="ARBA" id="ARBA00004746"/>
    </source>
</evidence>
<protein>
    <recommendedName>
        <fullName evidence="11">8-amino-7-ketopelargonate synthase</fullName>
        <ecNumber evidence="11">2.3.1.47</ecNumber>
    </recommendedName>
</protein>
<sequence>MQQRLHAIRHRHLFRQLSPLSHGSTPWISVDGHKLLNLSSNNYLGFADHPHLKQAASAAIEQYGCGTGSSRLIAGSTFLHQQLEARLAAFKGHEQALLFTSGYQANVGIIAALAGPRDIILSDELNHASLIDGCRLSGAQSRTYAHCSLIALQQQLEECSTSGQRGLTFVVTDSVFSMDGDLAPLAEIAALCERYQAFLIVDEAHASGCLGPAGRGLVAQLPQSAHENILTISTLSKAFGSIGAFMSGTTLMKDFLINVARPFIFTTSLPPADLAASLAALDLLEEDPDLPGRLQQKAAFFRTSLQQLGFDTLASATHIIPLLIGDAERTMHMAAHLREEGLYAVAIRPPTVPMGASRLRFSLMASHTDEDLFFALDIIKKVGSQMGLV</sequence>
<dbReference type="Gene3D" id="3.90.1150.10">
    <property type="entry name" value="Aspartate Aminotransferase, domain 1"/>
    <property type="match status" value="1"/>
</dbReference>
<evidence type="ECO:0000256" key="11">
    <source>
        <dbReference type="RuleBase" id="RU003693"/>
    </source>
</evidence>
<dbReference type="EMBL" id="BIFR01000002">
    <property type="protein sequence ID" value="GCE15217.1"/>
    <property type="molecule type" value="Genomic_DNA"/>
</dbReference>
<accession>A0A402A7S1</accession>
<evidence type="ECO:0000313" key="13">
    <source>
        <dbReference type="EMBL" id="GCE15217.1"/>
    </source>
</evidence>
<keyword evidence="8 10" id="KW-0663">Pyridoxal phosphate</keyword>
<comment type="subunit">
    <text evidence="5 11">Homodimer.</text>
</comment>
<feature type="domain" description="Aminotransferase class I/classII large" evidence="12">
    <location>
        <begin position="34"/>
        <end position="375"/>
    </location>
</feature>
<dbReference type="AlphaFoldDB" id="A0A402A7S1"/>
<keyword evidence="6 11" id="KW-0808">Transferase</keyword>
<dbReference type="SUPFAM" id="SSF53383">
    <property type="entry name" value="PLP-dependent transferases"/>
    <property type="match status" value="1"/>
</dbReference>
<dbReference type="GO" id="GO:0008710">
    <property type="term" value="F:8-amino-7-oxononanoate synthase activity"/>
    <property type="evidence" value="ECO:0007669"/>
    <property type="project" value="UniProtKB-UniRule"/>
</dbReference>
<gene>
    <name evidence="13" type="primary">bioF</name>
    <name evidence="13" type="ORF">KTT_50760</name>
</gene>
<comment type="caution">
    <text evidence="13">The sequence shown here is derived from an EMBL/GenBank/DDBJ whole genome shotgun (WGS) entry which is preliminary data.</text>
</comment>
<evidence type="ECO:0000256" key="1">
    <source>
        <dbReference type="ARBA" id="ARBA00001933"/>
    </source>
</evidence>
<evidence type="ECO:0000256" key="8">
    <source>
        <dbReference type="ARBA" id="ARBA00022898"/>
    </source>
</evidence>
<dbReference type="InterPro" id="IPR001917">
    <property type="entry name" value="Aminotrans_II_pyridoxalP_BS"/>
</dbReference>
<evidence type="ECO:0000256" key="7">
    <source>
        <dbReference type="ARBA" id="ARBA00022756"/>
    </source>
</evidence>
<dbReference type="Gene3D" id="3.40.640.10">
    <property type="entry name" value="Type I PLP-dependent aspartate aminotransferase-like (Major domain)"/>
    <property type="match status" value="1"/>
</dbReference>
<keyword evidence="7" id="KW-0093">Biotin biosynthesis</keyword>
<dbReference type="InterPro" id="IPR050087">
    <property type="entry name" value="AON_synthase_class-II"/>
</dbReference>
<dbReference type="InterPro" id="IPR004723">
    <property type="entry name" value="AONS_Archaea/Proteobacteria"/>
</dbReference>
<dbReference type="InterPro" id="IPR004839">
    <property type="entry name" value="Aminotransferase_I/II_large"/>
</dbReference>
<dbReference type="GO" id="GO:0030170">
    <property type="term" value="F:pyridoxal phosphate binding"/>
    <property type="evidence" value="ECO:0007669"/>
    <property type="project" value="InterPro"/>
</dbReference>
<dbReference type="PANTHER" id="PTHR13693:SF100">
    <property type="entry name" value="8-AMINO-7-OXONONANOATE SYNTHASE"/>
    <property type="match status" value="1"/>
</dbReference>
<evidence type="ECO:0000256" key="4">
    <source>
        <dbReference type="ARBA" id="ARBA00010008"/>
    </source>
</evidence>
<proteinExistence type="inferred from homology"/>
<feature type="modified residue" description="N6-(pyridoxal phosphate)lysine" evidence="10">
    <location>
        <position position="237"/>
    </location>
</feature>
<dbReference type="Pfam" id="PF00155">
    <property type="entry name" value="Aminotran_1_2"/>
    <property type="match status" value="1"/>
</dbReference>
<dbReference type="PROSITE" id="PS00599">
    <property type="entry name" value="AA_TRANSFER_CLASS_2"/>
    <property type="match status" value="1"/>
</dbReference>
<comment type="similarity">
    <text evidence="4 11">Belongs to the class-II pyridoxal-phosphate-dependent aminotransferase family. BioF subfamily.</text>
</comment>
<comment type="cofactor">
    <cofactor evidence="1 10 11">
        <name>pyridoxal 5'-phosphate</name>
        <dbReference type="ChEBI" id="CHEBI:597326"/>
    </cofactor>
</comment>
<comment type="catalytic activity">
    <reaction evidence="9 11">
        <text>6-carboxyhexanoyl-[ACP] + L-alanine + H(+) = (8S)-8-amino-7-oxononanoate + holo-[ACP] + CO2</text>
        <dbReference type="Rhea" id="RHEA:42288"/>
        <dbReference type="Rhea" id="RHEA-COMP:9685"/>
        <dbReference type="Rhea" id="RHEA-COMP:9955"/>
        <dbReference type="ChEBI" id="CHEBI:15378"/>
        <dbReference type="ChEBI" id="CHEBI:16526"/>
        <dbReference type="ChEBI" id="CHEBI:57972"/>
        <dbReference type="ChEBI" id="CHEBI:64479"/>
        <dbReference type="ChEBI" id="CHEBI:78846"/>
        <dbReference type="ChEBI" id="CHEBI:149468"/>
        <dbReference type="EC" id="2.3.1.47"/>
    </reaction>
</comment>
<evidence type="ECO:0000256" key="2">
    <source>
        <dbReference type="ARBA" id="ARBA00002513"/>
    </source>
</evidence>
<keyword evidence="14" id="KW-1185">Reference proteome</keyword>
<dbReference type="InterPro" id="IPR015421">
    <property type="entry name" value="PyrdxlP-dep_Trfase_major"/>
</dbReference>
<dbReference type="InterPro" id="IPR015424">
    <property type="entry name" value="PyrdxlP-dep_Trfase"/>
</dbReference>
<evidence type="ECO:0000259" key="12">
    <source>
        <dbReference type="Pfam" id="PF00155"/>
    </source>
</evidence>
<comment type="function">
    <text evidence="2 11">Catalyzes the decarboxylative condensation of pimeloyl-[acyl-carrier protein] and L-alanine to produce 8-amino-7-oxononanoate (AON), [acyl-carrier protein], and carbon dioxide.</text>
</comment>
<evidence type="ECO:0000256" key="10">
    <source>
        <dbReference type="PIRSR" id="PIRSR604723-51"/>
    </source>
</evidence>
<comment type="pathway">
    <text evidence="3 11">Cofactor biosynthesis; biotin biosynthesis.</text>
</comment>